<dbReference type="Gene3D" id="1.20.1250.20">
    <property type="entry name" value="MFS general substrate transporter like domains"/>
    <property type="match status" value="2"/>
</dbReference>
<dbReference type="GO" id="GO:0016020">
    <property type="term" value="C:membrane"/>
    <property type="evidence" value="ECO:0007669"/>
    <property type="project" value="UniProtKB-SubCell"/>
</dbReference>
<dbReference type="GO" id="GO:0016746">
    <property type="term" value="F:acyltransferase activity"/>
    <property type="evidence" value="ECO:0007669"/>
    <property type="project" value="UniProtKB-KW"/>
</dbReference>
<dbReference type="EMBL" id="CP042905">
    <property type="protein sequence ID" value="QEE15085.2"/>
    <property type="molecule type" value="Genomic_DNA"/>
</dbReference>
<accession>A0A5B9D7U6</accession>
<evidence type="ECO:0000313" key="5">
    <source>
        <dbReference type="EMBL" id="QEE15085.2"/>
    </source>
</evidence>
<evidence type="ECO:0000256" key="3">
    <source>
        <dbReference type="ARBA" id="ARBA00022989"/>
    </source>
</evidence>
<keyword evidence="3" id="KW-1133">Transmembrane helix</keyword>
<dbReference type="InterPro" id="IPR011701">
    <property type="entry name" value="MFS"/>
</dbReference>
<evidence type="ECO:0000256" key="2">
    <source>
        <dbReference type="ARBA" id="ARBA00022692"/>
    </source>
</evidence>
<protein>
    <submittedName>
        <fullName evidence="5">MFS transporter</fullName>
    </submittedName>
</protein>
<dbReference type="InterPro" id="IPR036259">
    <property type="entry name" value="MFS_trans_sf"/>
</dbReference>
<organism evidence="5 6">
    <name type="scientific">Promethearchaeum syntrophicum</name>
    <dbReference type="NCBI Taxonomy" id="2594042"/>
    <lineage>
        <taxon>Archaea</taxon>
        <taxon>Promethearchaeati</taxon>
        <taxon>Promethearchaeota</taxon>
        <taxon>Promethearchaeia</taxon>
        <taxon>Promethearchaeales</taxon>
        <taxon>Promethearchaeaceae</taxon>
        <taxon>Promethearchaeum</taxon>
    </lineage>
</organism>
<dbReference type="PROSITE" id="PS00216">
    <property type="entry name" value="SUGAR_TRANSPORT_1"/>
    <property type="match status" value="1"/>
</dbReference>
<keyword evidence="6" id="KW-1185">Reference proteome</keyword>
<sequence>MPSSIGNDDNLNSSYKPRMSPNTPGKLNYGRTFLIGLAFMTSSIVWAYYNFIMPILLKEFFIDIDAGNFLDLYVGIIMVLDNIIAVLMIPYFGAISDRAKSKLGKRTPFIIIGCISAVISFSILGIISDSRGIGPFIGLISVIIWFNFSMSFYRSASISVLPDLTDPEVRSTGNAIINTLGAISMVIGLVIPIITGKFYSTQLLYQKDLSRALGFYLVSIATAIALGIFLLTVKETPTGEKFLKIGEYSIAINPITLDYLGEQEKNIEKKEKPYEILKIIFKESEKSTLFMLIVIFTSFLSQNALETYYSLYATSFLGLEEGEASSVIIIAPIVMIITAIPAGKIAEKFGRKKTIFLGLIGLSICSFFMIYLKNLILIRILMGFMGIFFGFVIINSIVIIWQMAPKGKIGAYTGVYYLFSQLSATFSPLIAGSVFSLYKIITDCDEGFQYVTLFPYIILWEIVAIFFLNYVKQGESKKFTTKQINALRIEHEN</sequence>
<gene>
    <name evidence="5" type="ORF">DSAG12_00908</name>
</gene>
<keyword evidence="2" id="KW-0812">Transmembrane</keyword>
<dbReference type="InterPro" id="IPR020846">
    <property type="entry name" value="MFS_dom"/>
</dbReference>
<dbReference type="Pfam" id="PF07690">
    <property type="entry name" value="MFS_1"/>
    <property type="match status" value="1"/>
</dbReference>
<reference evidence="5 6" key="2">
    <citation type="journal article" date="2024" name="Int. J. Syst. Evol. Microbiol.">
        <title>Promethearchaeum syntrophicum gen. nov., sp. nov., an anaerobic, obligately syntrophic archaeon, the first isolate of the lineage 'Asgard' archaea, and proposal of the new archaeal phylum Promethearchaeota phyl. nov. and kingdom Promethearchaeati regn. nov.</title>
        <authorList>
            <person name="Imachi H."/>
            <person name="Nobu M.K."/>
            <person name="Kato S."/>
            <person name="Takaki Y."/>
            <person name="Miyazaki M."/>
            <person name="Miyata M."/>
            <person name="Ogawara M."/>
            <person name="Saito Y."/>
            <person name="Sakai S."/>
            <person name="Tahara Y.O."/>
            <person name="Takano Y."/>
            <person name="Tasumi E."/>
            <person name="Uematsu K."/>
            <person name="Yoshimura T."/>
            <person name="Itoh T."/>
            <person name="Ohkuma M."/>
            <person name="Takai K."/>
        </authorList>
    </citation>
    <scope>NUCLEOTIDE SEQUENCE [LARGE SCALE GENOMIC DNA]</scope>
    <source>
        <strain evidence="5 6">MK-D1</strain>
    </source>
</reference>
<dbReference type="Proteomes" id="UP000321408">
    <property type="component" value="Chromosome"/>
</dbReference>
<proteinExistence type="predicted"/>
<evidence type="ECO:0000256" key="1">
    <source>
        <dbReference type="ARBA" id="ARBA00004141"/>
    </source>
</evidence>
<dbReference type="PANTHER" id="PTHR23528:SF1">
    <property type="entry name" value="MAJOR FACILITATOR SUPERFAMILY (MFS) PROFILE DOMAIN-CONTAINING PROTEIN"/>
    <property type="match status" value="1"/>
</dbReference>
<dbReference type="InterPro" id="IPR005829">
    <property type="entry name" value="Sugar_transporter_CS"/>
</dbReference>
<dbReference type="KEGG" id="psyt:DSAG12_00908"/>
<comment type="subcellular location">
    <subcellularLocation>
        <location evidence="1">Membrane</location>
        <topology evidence="1">Multi-pass membrane protein</topology>
    </subcellularLocation>
</comment>
<dbReference type="PANTHER" id="PTHR23528">
    <property type="match status" value="1"/>
</dbReference>
<name>A0A5B9D7U6_9ARCH</name>
<evidence type="ECO:0000313" key="6">
    <source>
        <dbReference type="Proteomes" id="UP000321408"/>
    </source>
</evidence>
<reference evidence="5 6" key="1">
    <citation type="journal article" date="2020" name="Nature">
        <title>Isolation of an archaeon at the prokaryote-eukaryote interface.</title>
        <authorList>
            <person name="Imachi H."/>
            <person name="Nobu M.K."/>
            <person name="Nakahara N."/>
            <person name="Morono Y."/>
            <person name="Ogawara M."/>
            <person name="Takaki Y."/>
            <person name="Takano Y."/>
            <person name="Uematsu K."/>
            <person name="Ikuta T."/>
            <person name="Ito M."/>
            <person name="Matsui Y."/>
            <person name="Miyazaki M."/>
            <person name="Murata K."/>
            <person name="Saito Y."/>
            <person name="Sakai S."/>
            <person name="Song C."/>
            <person name="Tasumi E."/>
            <person name="Yamanaka Y."/>
            <person name="Yamaguchi T."/>
            <person name="Kamagata Y."/>
            <person name="Tamaki H."/>
            <person name="Takai K."/>
        </authorList>
    </citation>
    <scope>NUCLEOTIDE SEQUENCE [LARGE SCALE GENOMIC DNA]</scope>
    <source>
        <strain evidence="5 6">MK-D1</strain>
    </source>
</reference>
<evidence type="ECO:0000256" key="4">
    <source>
        <dbReference type="ARBA" id="ARBA00023136"/>
    </source>
</evidence>
<dbReference type="SUPFAM" id="SSF103473">
    <property type="entry name" value="MFS general substrate transporter"/>
    <property type="match status" value="1"/>
</dbReference>
<dbReference type="PROSITE" id="PS50850">
    <property type="entry name" value="MFS"/>
    <property type="match status" value="1"/>
</dbReference>
<dbReference type="AlphaFoldDB" id="A0A5B9D7U6"/>
<keyword evidence="4" id="KW-0472">Membrane</keyword>
<dbReference type="GO" id="GO:0022857">
    <property type="term" value="F:transmembrane transporter activity"/>
    <property type="evidence" value="ECO:0007669"/>
    <property type="project" value="InterPro"/>
</dbReference>